<keyword evidence="3" id="KW-1185">Reference proteome</keyword>
<feature type="transmembrane region" description="Helical" evidence="1">
    <location>
        <begin position="110"/>
        <end position="128"/>
    </location>
</feature>
<dbReference type="Pfam" id="PF04247">
    <property type="entry name" value="SirB"/>
    <property type="match status" value="1"/>
</dbReference>
<protein>
    <submittedName>
        <fullName evidence="2">SirB2 family protein</fullName>
    </submittedName>
</protein>
<comment type="caution">
    <text evidence="2">The sequence shown here is derived from an EMBL/GenBank/DDBJ whole genome shotgun (WGS) entry which is preliminary data.</text>
</comment>
<feature type="transmembrane region" description="Helical" evidence="1">
    <location>
        <begin position="53"/>
        <end position="72"/>
    </location>
</feature>
<organism evidence="2 3">
    <name type="scientific">Roseateles koreensis</name>
    <dbReference type="NCBI Taxonomy" id="2987526"/>
    <lineage>
        <taxon>Bacteria</taxon>
        <taxon>Pseudomonadati</taxon>
        <taxon>Pseudomonadota</taxon>
        <taxon>Betaproteobacteria</taxon>
        <taxon>Burkholderiales</taxon>
        <taxon>Sphaerotilaceae</taxon>
        <taxon>Roseateles</taxon>
    </lineage>
</organism>
<evidence type="ECO:0000313" key="2">
    <source>
        <dbReference type="EMBL" id="MDC8785041.1"/>
    </source>
</evidence>
<dbReference type="InterPro" id="IPR007360">
    <property type="entry name" value="SirB"/>
</dbReference>
<gene>
    <name evidence="2" type="ORF">PRZ01_07535</name>
</gene>
<dbReference type="PIRSF" id="PIRSF005610">
    <property type="entry name" value="SirB"/>
    <property type="match status" value="1"/>
</dbReference>
<dbReference type="EMBL" id="JAQQXS010000005">
    <property type="protein sequence ID" value="MDC8785041.1"/>
    <property type="molecule type" value="Genomic_DNA"/>
</dbReference>
<dbReference type="PANTHER" id="PTHR39594:SF1">
    <property type="entry name" value="PROTEIN YCHQ"/>
    <property type="match status" value="1"/>
</dbReference>
<accession>A0ABT5KQB1</accession>
<keyword evidence="1" id="KW-0812">Transmembrane</keyword>
<dbReference type="Proteomes" id="UP001219862">
    <property type="component" value="Unassembled WGS sequence"/>
</dbReference>
<feature type="transmembrane region" description="Helical" evidence="1">
    <location>
        <begin position="12"/>
        <end position="33"/>
    </location>
</feature>
<evidence type="ECO:0000256" key="1">
    <source>
        <dbReference type="SAM" id="Phobius"/>
    </source>
</evidence>
<feature type="transmembrane region" description="Helical" evidence="1">
    <location>
        <begin position="79"/>
        <end position="98"/>
    </location>
</feature>
<keyword evidence="1" id="KW-0472">Membrane</keyword>
<name>A0ABT5KQB1_9BURK</name>
<evidence type="ECO:0000313" key="3">
    <source>
        <dbReference type="Proteomes" id="UP001219862"/>
    </source>
</evidence>
<dbReference type="PANTHER" id="PTHR39594">
    <property type="entry name" value="PROTEIN YCHQ"/>
    <property type="match status" value="1"/>
</dbReference>
<reference evidence="2 3" key="1">
    <citation type="submission" date="2022-10" db="EMBL/GenBank/DDBJ databases">
        <title>paucibacter sp. hw8 Genome sequencing.</title>
        <authorList>
            <person name="Park S."/>
        </authorList>
    </citation>
    <scope>NUCLEOTIDE SEQUENCE [LARGE SCALE GENOMIC DNA]</scope>
    <source>
        <strain evidence="3">hw8</strain>
    </source>
</reference>
<keyword evidence="1" id="KW-1133">Transmembrane helix</keyword>
<dbReference type="RefSeq" id="WP_273596155.1">
    <property type="nucleotide sequence ID" value="NZ_JAQQXS010000005.1"/>
</dbReference>
<proteinExistence type="predicted"/>
<sequence>MSCHAARLKPMDYLILKTIHQSAAALSITGFFARGLGHFTGAAWVHGRPAKNLPHLLDTALLLSALALAWTLRLHPGNAPWLTAKLCGLLIYIGLGTVALKPGRPLPLRWLAWVAALATVGWMVSVAIRKSPWGFWA</sequence>